<feature type="transmembrane region" description="Helical" evidence="9">
    <location>
        <begin position="227"/>
        <end position="249"/>
    </location>
</feature>
<protein>
    <recommendedName>
        <fullName evidence="12">Solute carrier family 7 member 13</fullName>
    </recommendedName>
</protein>
<proteinExistence type="inferred from homology"/>
<keyword evidence="4" id="KW-1003">Cell membrane</keyword>
<dbReference type="InterPro" id="IPR050598">
    <property type="entry name" value="AminoAcid_Transporter"/>
</dbReference>
<evidence type="ECO:0000256" key="8">
    <source>
        <dbReference type="ARBA" id="ARBA00023157"/>
    </source>
</evidence>
<evidence type="ECO:0000256" key="3">
    <source>
        <dbReference type="ARBA" id="ARBA00022448"/>
    </source>
</evidence>
<evidence type="ECO:0000313" key="11">
    <source>
        <dbReference type="Proteomes" id="UP000322234"/>
    </source>
</evidence>
<evidence type="ECO:0000256" key="1">
    <source>
        <dbReference type="ARBA" id="ARBA00004424"/>
    </source>
</evidence>
<dbReference type="Proteomes" id="UP000322234">
    <property type="component" value="Unassembled WGS sequence"/>
</dbReference>
<reference evidence="10" key="1">
    <citation type="submission" date="2019-10" db="EMBL/GenBank/DDBJ databases">
        <title>The sequence and de novo assembly of the wild yak genome.</title>
        <authorList>
            <person name="Liu Y."/>
        </authorList>
    </citation>
    <scope>NUCLEOTIDE SEQUENCE [LARGE SCALE GENOMIC DNA]</scope>
    <source>
        <strain evidence="10">WY2019</strain>
    </source>
</reference>
<comment type="caution">
    <text evidence="10">The sequence shown here is derived from an EMBL/GenBank/DDBJ whole genome shotgun (WGS) entry which is preliminary data.</text>
</comment>
<feature type="transmembrane region" description="Helical" evidence="9">
    <location>
        <begin position="270"/>
        <end position="292"/>
    </location>
</feature>
<evidence type="ECO:0000256" key="7">
    <source>
        <dbReference type="ARBA" id="ARBA00023136"/>
    </source>
</evidence>
<accession>A0A6B0S1R2</accession>
<keyword evidence="6 9" id="KW-1133">Transmembrane helix</keyword>
<feature type="transmembrane region" description="Helical" evidence="9">
    <location>
        <begin position="105"/>
        <end position="123"/>
    </location>
</feature>
<evidence type="ECO:0008006" key="12">
    <source>
        <dbReference type="Google" id="ProtNLM"/>
    </source>
</evidence>
<comment type="subcellular location">
    <subcellularLocation>
        <location evidence="1">Apical cell membrane</location>
        <topology evidence="1">Multi-pass membrane protein</topology>
    </subcellularLocation>
</comment>
<dbReference type="EMBL" id="VBQZ03000134">
    <property type="protein sequence ID" value="MXQ95411.1"/>
    <property type="molecule type" value="Genomic_DNA"/>
</dbReference>
<feature type="transmembrane region" description="Helical" evidence="9">
    <location>
        <begin position="181"/>
        <end position="203"/>
    </location>
</feature>
<evidence type="ECO:0000256" key="4">
    <source>
        <dbReference type="ARBA" id="ARBA00022475"/>
    </source>
</evidence>
<keyword evidence="8" id="KW-1015">Disulfide bond</keyword>
<dbReference type="PANTHER" id="PTHR11785">
    <property type="entry name" value="AMINO ACID TRANSPORTER"/>
    <property type="match status" value="1"/>
</dbReference>
<feature type="transmembrane region" description="Helical" evidence="9">
    <location>
        <begin position="583"/>
        <end position="609"/>
    </location>
</feature>
<keyword evidence="3" id="KW-0813">Transport</keyword>
<feature type="transmembrane region" description="Helical" evidence="9">
    <location>
        <begin position="31"/>
        <end position="55"/>
    </location>
</feature>
<organism evidence="10 11">
    <name type="scientific">Bos mutus</name>
    <name type="common">wild yak</name>
    <dbReference type="NCBI Taxonomy" id="72004"/>
    <lineage>
        <taxon>Eukaryota</taxon>
        <taxon>Metazoa</taxon>
        <taxon>Chordata</taxon>
        <taxon>Craniata</taxon>
        <taxon>Vertebrata</taxon>
        <taxon>Euteleostomi</taxon>
        <taxon>Mammalia</taxon>
        <taxon>Eutheria</taxon>
        <taxon>Laurasiatheria</taxon>
        <taxon>Artiodactyla</taxon>
        <taxon>Ruminantia</taxon>
        <taxon>Pecora</taxon>
        <taxon>Bovidae</taxon>
        <taxon>Bovinae</taxon>
        <taxon>Bos</taxon>
    </lineage>
</organism>
<sequence>MLAALSHAELGTTFPRSGAQYYFLKRSLGPFVAFFYLWINLFSTPAGIAARSLMLAGYITQPFYPGCFVPEMPKKCLALAILWCLGILNARGVKEVTWFQTVSTAVKMTVLGFISVTGIVLLVRGRRENLARFEKAFDADVPDASQIAEAFLQGLFAYSGWGVLVRIAGELKSPSENIPKCVVTALTLVALIYLLVNVSYLSVLTPKEIMSSDAVAVSWMDRVIPSLQWAISLGVSSAIVSSLNCTVFSTSRLWCMASQEGQLPLILSTLNIHSCPVAAVIQMLIFASILIIPSDLILLINYVGFTDWIQLGLMMMGLLKLRFQEPNLSRPYKARLPFVFGTMAMSLFLVLTPIIKAPQIHAELGTTFPISGAQYYFLKRSLGSSVAFLNLWIKLFTHPLRLATESLLLSTYTIQPFYAGCPAPELPKRCLALAVLWSLGLLNARGVQTVAWLQTVSTLAKMTVLCFICFTGIVLLGMGERENVARFENALDAELPDISQIAEAFLQGLFAYSGTSILNSMAGEIKNPGKNIPKSLITGIPTVAVVYLLANVSYLAVLTPKEIVSADAVALTWTDKIIPSMQWVISFGISTSVFSTMCCTVLSASRMIYRASQEGQLPFIFSMLNKHSCPTMAVSQLIILTSIVIITSDLINLIRYSGLALWFLRGLHMIGLLKLRYQEPNLPRPYKGLGERGALRISLCSVWGLLGETTKQTWGATCWLFSANGPEDQIKCLCHLYLDP</sequence>
<dbReference type="GO" id="GO:0015179">
    <property type="term" value="F:L-amino acid transmembrane transporter activity"/>
    <property type="evidence" value="ECO:0007669"/>
    <property type="project" value="TreeGrafter"/>
</dbReference>
<evidence type="ECO:0000313" key="10">
    <source>
        <dbReference type="EMBL" id="MXQ95411.1"/>
    </source>
</evidence>
<gene>
    <name evidence="10" type="ORF">E5288_WYG014819</name>
</gene>
<evidence type="ECO:0000256" key="9">
    <source>
        <dbReference type="SAM" id="Phobius"/>
    </source>
</evidence>
<dbReference type="FunFam" id="1.20.1740.10:FF:000036">
    <property type="entry name" value="Solute carrier family 7 member 13"/>
    <property type="match status" value="2"/>
</dbReference>
<dbReference type="AlphaFoldDB" id="A0A6B0S1R2"/>
<dbReference type="InterPro" id="IPR002293">
    <property type="entry name" value="AA/rel_permease1"/>
</dbReference>
<feature type="transmembrane region" description="Helical" evidence="9">
    <location>
        <begin position="459"/>
        <end position="478"/>
    </location>
</feature>
<dbReference type="Gene3D" id="1.20.1740.10">
    <property type="entry name" value="Amino acid/polyamine transporter I"/>
    <property type="match status" value="2"/>
</dbReference>
<keyword evidence="7 9" id="KW-0472">Membrane</keyword>
<keyword evidence="11" id="KW-1185">Reference proteome</keyword>
<keyword evidence="5 9" id="KW-0812">Transmembrane</keyword>
<evidence type="ECO:0000256" key="6">
    <source>
        <dbReference type="ARBA" id="ARBA00022989"/>
    </source>
</evidence>
<evidence type="ECO:0000256" key="5">
    <source>
        <dbReference type="ARBA" id="ARBA00022692"/>
    </source>
</evidence>
<feature type="transmembrane region" description="Helical" evidence="9">
    <location>
        <begin position="536"/>
        <end position="557"/>
    </location>
</feature>
<dbReference type="PANTHER" id="PTHR11785:SF437">
    <property type="entry name" value="SOLUTE CARRIER FAMILY 7 MEMBER 13"/>
    <property type="match status" value="1"/>
</dbReference>
<name>A0A6B0S1R2_9CETA</name>
<evidence type="ECO:0000256" key="2">
    <source>
        <dbReference type="ARBA" id="ARBA00009523"/>
    </source>
</evidence>
<feature type="transmembrane region" description="Helical" evidence="9">
    <location>
        <begin position="298"/>
        <end position="318"/>
    </location>
</feature>
<dbReference type="Pfam" id="PF13520">
    <property type="entry name" value="AA_permease_2"/>
    <property type="match status" value="2"/>
</dbReference>
<dbReference type="GO" id="GO:0016324">
    <property type="term" value="C:apical plasma membrane"/>
    <property type="evidence" value="ECO:0007669"/>
    <property type="project" value="UniProtKB-SubCell"/>
</dbReference>
<comment type="similarity">
    <text evidence="2">Belongs to the amino acid-polyamine-organocation (APC) superfamily.</text>
</comment>
<feature type="transmembrane region" description="Helical" evidence="9">
    <location>
        <begin position="338"/>
        <end position="355"/>
    </location>
</feature>